<evidence type="ECO:0000313" key="3">
    <source>
        <dbReference type="Proteomes" id="UP001642464"/>
    </source>
</evidence>
<evidence type="ECO:0008006" key="4">
    <source>
        <dbReference type="Google" id="ProtNLM"/>
    </source>
</evidence>
<feature type="region of interest" description="Disordered" evidence="1">
    <location>
        <begin position="325"/>
        <end position="350"/>
    </location>
</feature>
<evidence type="ECO:0000313" key="2">
    <source>
        <dbReference type="EMBL" id="CAK9084367.1"/>
    </source>
</evidence>
<keyword evidence="3" id="KW-1185">Reference proteome</keyword>
<accession>A0ABP0QBH5</accession>
<feature type="non-terminal residue" evidence="2">
    <location>
        <position position="1"/>
    </location>
</feature>
<dbReference type="Proteomes" id="UP001642464">
    <property type="component" value="Unassembled WGS sequence"/>
</dbReference>
<comment type="caution">
    <text evidence="2">The sequence shown here is derived from an EMBL/GenBank/DDBJ whole genome shotgun (WGS) entry which is preliminary data.</text>
</comment>
<organism evidence="2 3">
    <name type="scientific">Durusdinium trenchii</name>
    <dbReference type="NCBI Taxonomy" id="1381693"/>
    <lineage>
        <taxon>Eukaryota</taxon>
        <taxon>Sar</taxon>
        <taxon>Alveolata</taxon>
        <taxon>Dinophyceae</taxon>
        <taxon>Suessiales</taxon>
        <taxon>Symbiodiniaceae</taxon>
        <taxon>Durusdinium</taxon>
    </lineage>
</organism>
<name>A0ABP0QBH5_9DINO</name>
<evidence type="ECO:0000256" key="1">
    <source>
        <dbReference type="SAM" id="MobiDB-lite"/>
    </source>
</evidence>
<protein>
    <recommendedName>
        <fullName evidence="4">Nuclear pore complex protein Nup85</fullName>
    </recommendedName>
</protein>
<gene>
    <name evidence="2" type="ORF">SCF082_LOCUS40024</name>
</gene>
<proteinExistence type="predicted"/>
<sequence length="379" mass="39245">DLCGEKKVTEPVLALAGALELRGAELCAATKTTGETSKAEASAGPLISEVVGASDGANEALDEVHEELDTGLQELLEKLLRWSQSSSSSARSDALANWASSCWEELHCSGTMASRLTRLALETLGVSSPLGSAAAAEPLPVLPGVWASVVAGHVDAADGGDVERRALLSTACTEDAAAAACGVVARAPVGQVEQLAMLLSACDQRLRTAAALRLQEQVWVPAQRSGEPSVAKANEALEKFEELLEAGQTGDLEEEGLGSPDAGRGELPSVSDVSYTVLYAVLGSQMTKTLWSASDALHSLASWEASHRGDDGDEEDSQNHSKWMRAAPGGTEEVGHPATSSSSPPAPQRVGAELPLETIKACVATMAAWETLLAGAADR</sequence>
<reference evidence="2 3" key="1">
    <citation type="submission" date="2024-02" db="EMBL/GenBank/DDBJ databases">
        <authorList>
            <person name="Chen Y."/>
            <person name="Shah S."/>
            <person name="Dougan E. K."/>
            <person name="Thang M."/>
            <person name="Chan C."/>
        </authorList>
    </citation>
    <scope>NUCLEOTIDE SEQUENCE [LARGE SCALE GENOMIC DNA]</scope>
</reference>
<dbReference type="EMBL" id="CAXAMM010039162">
    <property type="protein sequence ID" value="CAK9084367.1"/>
    <property type="molecule type" value="Genomic_DNA"/>
</dbReference>